<dbReference type="STRING" id="1122991.GCA_000613445_00558"/>
<dbReference type="GO" id="GO:0009982">
    <property type="term" value="F:pseudouridine synthase activity"/>
    <property type="evidence" value="ECO:0007669"/>
    <property type="project" value="InterPro"/>
</dbReference>
<evidence type="ECO:0000259" key="2">
    <source>
        <dbReference type="Pfam" id="PF00849"/>
    </source>
</evidence>
<evidence type="ECO:0000256" key="1">
    <source>
        <dbReference type="SAM" id="Coils"/>
    </source>
</evidence>
<dbReference type="GO" id="GO:0000455">
    <property type="term" value="P:enzyme-directed rRNA pseudouridine synthesis"/>
    <property type="evidence" value="ECO:0007669"/>
    <property type="project" value="TreeGrafter"/>
</dbReference>
<dbReference type="Pfam" id="PF00849">
    <property type="entry name" value="PseudoU_synth_2"/>
    <property type="match status" value="1"/>
</dbReference>
<gene>
    <name evidence="3" type="ORF">EJ73_00793</name>
</gene>
<dbReference type="RefSeq" id="WP_110370060.1">
    <property type="nucleotide sequence ID" value="NZ_QJJX01000007.1"/>
</dbReference>
<dbReference type="AlphaFoldDB" id="A0A318HXB8"/>
<dbReference type="PANTHER" id="PTHR21600">
    <property type="entry name" value="MITOCHONDRIAL RNA PSEUDOURIDINE SYNTHASE"/>
    <property type="match status" value="1"/>
</dbReference>
<accession>A0A318HXB8</accession>
<evidence type="ECO:0000313" key="4">
    <source>
        <dbReference type="Proteomes" id="UP000248314"/>
    </source>
</evidence>
<protein>
    <submittedName>
        <fullName evidence="3">RluA family pseudouridine synthase</fullName>
    </submittedName>
</protein>
<dbReference type="Proteomes" id="UP000248314">
    <property type="component" value="Unassembled WGS sequence"/>
</dbReference>
<name>A0A318HXB8_9BACT</name>
<dbReference type="SUPFAM" id="SSF55120">
    <property type="entry name" value="Pseudouridine synthase"/>
    <property type="match status" value="1"/>
</dbReference>
<dbReference type="InterPro" id="IPR020103">
    <property type="entry name" value="PsdUridine_synth_cat_dom_sf"/>
</dbReference>
<comment type="caution">
    <text evidence="3">The sequence shown here is derived from an EMBL/GenBank/DDBJ whole genome shotgun (WGS) entry which is preliminary data.</text>
</comment>
<dbReference type="Gene3D" id="3.30.2350.10">
    <property type="entry name" value="Pseudouridine synthase"/>
    <property type="match status" value="1"/>
</dbReference>
<reference evidence="3 4" key="1">
    <citation type="submission" date="2018-05" db="EMBL/GenBank/DDBJ databases">
        <title>Genomic Encyclopedia of Type Strains, Phase I: the one thousand microbial genomes (KMG-I) project.</title>
        <authorList>
            <person name="Kyrpides N."/>
        </authorList>
    </citation>
    <scope>NUCLEOTIDE SEQUENCE [LARGE SCALE GENOMIC DNA]</scope>
    <source>
        <strain evidence="3 4">DSM 15611</strain>
    </source>
</reference>
<dbReference type="CDD" id="cd02869">
    <property type="entry name" value="PseudoU_synth_RluA_like"/>
    <property type="match status" value="1"/>
</dbReference>
<proteinExistence type="predicted"/>
<organism evidence="3 4">
    <name type="scientific">Hoylesella shahii DSM 15611 = JCM 12083</name>
    <dbReference type="NCBI Taxonomy" id="1122991"/>
    <lineage>
        <taxon>Bacteria</taxon>
        <taxon>Pseudomonadati</taxon>
        <taxon>Bacteroidota</taxon>
        <taxon>Bacteroidia</taxon>
        <taxon>Bacteroidales</taxon>
        <taxon>Prevotellaceae</taxon>
        <taxon>Hoylesella</taxon>
    </lineage>
</organism>
<evidence type="ECO:0000313" key="3">
    <source>
        <dbReference type="EMBL" id="PXX23128.1"/>
    </source>
</evidence>
<feature type="domain" description="Pseudouridine synthase RsuA/RluA-like" evidence="2">
    <location>
        <begin position="343"/>
        <end position="492"/>
    </location>
</feature>
<dbReference type="InterPro" id="IPR006145">
    <property type="entry name" value="PsdUridine_synth_RsuA/RluA"/>
</dbReference>
<dbReference type="EMBL" id="QJJX01000007">
    <property type="protein sequence ID" value="PXX23128.1"/>
    <property type="molecule type" value="Genomic_DNA"/>
</dbReference>
<dbReference type="PANTHER" id="PTHR21600:SF89">
    <property type="entry name" value="RIBOSOMAL LARGE SUBUNIT PSEUDOURIDINE SYNTHASE A"/>
    <property type="match status" value="1"/>
</dbReference>
<keyword evidence="1" id="KW-0175">Coiled coil</keyword>
<dbReference type="GO" id="GO:0003723">
    <property type="term" value="F:RNA binding"/>
    <property type="evidence" value="ECO:0007669"/>
    <property type="project" value="InterPro"/>
</dbReference>
<sequence>MFHALHTHLPKPVKMNNPFFYEPNALCILAAEEVKTMVATHNEWREEVQAGKMFGVLVVERPSPHGMQLGYLAAFSGQLGGKATWEGFVPPVFDYLQPDGYFKIHEREISHINLLLAEIENSSTLANLKKQLEREQHKAENQLNDYRKMMAEAKKTREKKRALGASNEDMAKMVAESQFQKAELKRLKQHLQTNSNALQQRLWAMENQINQLKTQRKQLSDSLQRWLFTKFEMLNAMGERRNLLDIFAPTPQQTPPAGTGECCAPKLLQHAFAMGYRPVCMAEFWLGNSPKTEIRRAGAFYPACKGKCGPTLEYMLQGLDLEQAPMKQTHNKALRVIYEDKTLAVVSKPPGMLSVPGKDGGLSVGELMRERYPNSSSPLIVHRLDQDTSGLMLIPKTKEMHKKLQAAFLNHEVKKRYVAVLEGLLPPNKQRGVISLPLSSNYIDRPRQVVDWQRGKPAVTHYEVIDCKAGHSVVALYPQTGRTHQLRVHCAHPDGLNMPILGDPLYGQKALRMYLHAEAIEIEKLGIKMEDVINLNP</sequence>
<feature type="coiled-coil region" evidence="1">
    <location>
        <begin position="122"/>
        <end position="222"/>
    </location>
</feature>
<dbReference type="InterPro" id="IPR050188">
    <property type="entry name" value="RluA_PseudoU_synthase"/>
</dbReference>
<dbReference type="GO" id="GO:0140098">
    <property type="term" value="F:catalytic activity, acting on RNA"/>
    <property type="evidence" value="ECO:0007669"/>
    <property type="project" value="UniProtKB-ARBA"/>
</dbReference>
<keyword evidence="4" id="KW-1185">Reference proteome</keyword>